<dbReference type="PANTHER" id="PTHR43158:SF1">
    <property type="entry name" value="ABC TRANSPORTER, ATP-BINDING PROTEIN"/>
    <property type="match status" value="1"/>
</dbReference>
<dbReference type="SMART" id="SM00382">
    <property type="entry name" value="AAA"/>
    <property type="match status" value="1"/>
</dbReference>
<dbReference type="Proteomes" id="UP000051461">
    <property type="component" value="Unassembled WGS sequence"/>
</dbReference>
<reference evidence="4 5" key="1">
    <citation type="journal article" date="2015" name="Genome Announc.">
        <title>Expanding the biotechnology potential of lactobacilli through comparative genomics of 213 strains and associated genera.</title>
        <authorList>
            <person name="Sun Z."/>
            <person name="Harris H.M."/>
            <person name="McCann A."/>
            <person name="Guo C."/>
            <person name="Argimon S."/>
            <person name="Zhang W."/>
            <person name="Yang X."/>
            <person name="Jeffery I.B."/>
            <person name="Cooney J.C."/>
            <person name="Kagawa T.F."/>
            <person name="Liu W."/>
            <person name="Song Y."/>
            <person name="Salvetti E."/>
            <person name="Wrobel A."/>
            <person name="Rasinkangas P."/>
            <person name="Parkhill J."/>
            <person name="Rea M.C."/>
            <person name="O'Sullivan O."/>
            <person name="Ritari J."/>
            <person name="Douillard F.P."/>
            <person name="Paul Ross R."/>
            <person name="Yang R."/>
            <person name="Briner A.E."/>
            <person name="Felis G.E."/>
            <person name="de Vos W.M."/>
            <person name="Barrangou R."/>
            <person name="Klaenhammer T.R."/>
            <person name="Caufield P.W."/>
            <person name="Cui Y."/>
            <person name="Zhang H."/>
            <person name="O'Toole P.W."/>
        </authorList>
    </citation>
    <scope>NUCLEOTIDE SEQUENCE [LARGE SCALE GENOMIC DNA]</scope>
    <source>
        <strain evidence="4 5">DSM 20003</strain>
    </source>
</reference>
<dbReference type="InterPro" id="IPR003439">
    <property type="entry name" value="ABC_transporter-like_ATP-bd"/>
</dbReference>
<sequence>MTDGLQIQGLVYKKNWHTILQDINLTVAPGKIVGLLGENGAGKTTLMRLIAGVAKANQGQISINGATTAATKKQAVSFSTALDGFPKSTVLKKIVTFYQTVYPDFALDKYQELAAFLKINNQQKLSELSKGMREKLVIALTLARQTQLYLLDEPFSGIDSMSRKGIIQSIIQWKAPTATMLISDHYVAEIASILDDVIIIKDKTVYTHQAADTIRAEYGQSIEAYYESAYQEQEAIDHDSN</sequence>
<evidence type="ECO:0000256" key="2">
    <source>
        <dbReference type="ARBA" id="ARBA00022840"/>
    </source>
</evidence>
<gene>
    <name evidence="4" type="ORF">FC07_GL003020</name>
</gene>
<comment type="caution">
    <text evidence="4">The sequence shown here is derived from an EMBL/GenBank/DDBJ whole genome shotgun (WGS) entry which is preliminary data.</text>
</comment>
<keyword evidence="5" id="KW-1185">Reference proteome</keyword>
<dbReference type="CDD" id="cd03230">
    <property type="entry name" value="ABC_DR_subfamily_A"/>
    <property type="match status" value="1"/>
</dbReference>
<dbReference type="InterPro" id="IPR003593">
    <property type="entry name" value="AAA+_ATPase"/>
</dbReference>
<organism evidence="4 5">
    <name type="scientific">Loigolactobacillus bifermentans DSM 20003</name>
    <dbReference type="NCBI Taxonomy" id="1423726"/>
    <lineage>
        <taxon>Bacteria</taxon>
        <taxon>Bacillati</taxon>
        <taxon>Bacillota</taxon>
        <taxon>Bacilli</taxon>
        <taxon>Lactobacillales</taxon>
        <taxon>Lactobacillaceae</taxon>
        <taxon>Loigolactobacillus</taxon>
    </lineage>
</organism>
<evidence type="ECO:0000256" key="1">
    <source>
        <dbReference type="ARBA" id="ARBA00022741"/>
    </source>
</evidence>
<dbReference type="OrthoDB" id="9804819at2"/>
<evidence type="ECO:0000313" key="5">
    <source>
        <dbReference type="Proteomes" id="UP000051461"/>
    </source>
</evidence>
<dbReference type="GO" id="GO:0016887">
    <property type="term" value="F:ATP hydrolysis activity"/>
    <property type="evidence" value="ECO:0007669"/>
    <property type="project" value="InterPro"/>
</dbReference>
<dbReference type="PATRIC" id="fig|1423726.3.peg.3134"/>
<evidence type="ECO:0000313" key="4">
    <source>
        <dbReference type="EMBL" id="KRK36410.1"/>
    </source>
</evidence>
<dbReference type="STRING" id="1423726.FC07_GL003020"/>
<proteinExistence type="predicted"/>
<keyword evidence="2 4" id="KW-0067">ATP-binding</keyword>
<name>A0A0R1GZJ2_9LACO</name>
<accession>A0A0R1GZJ2</accession>
<dbReference type="Pfam" id="PF00005">
    <property type="entry name" value="ABC_tran"/>
    <property type="match status" value="1"/>
</dbReference>
<protein>
    <submittedName>
        <fullName evidence="4">ABC transporter, ATP-binding protein</fullName>
    </submittedName>
</protein>
<evidence type="ECO:0000259" key="3">
    <source>
        <dbReference type="PROSITE" id="PS50893"/>
    </source>
</evidence>
<dbReference type="AlphaFoldDB" id="A0A0R1GZJ2"/>
<dbReference type="GO" id="GO:0005524">
    <property type="term" value="F:ATP binding"/>
    <property type="evidence" value="ECO:0007669"/>
    <property type="project" value="UniProtKB-KW"/>
</dbReference>
<feature type="domain" description="ABC transporter" evidence="3">
    <location>
        <begin position="5"/>
        <end position="227"/>
    </location>
</feature>
<dbReference type="EMBL" id="AZDA01000064">
    <property type="protein sequence ID" value="KRK36410.1"/>
    <property type="molecule type" value="Genomic_DNA"/>
</dbReference>
<dbReference type="Gene3D" id="3.40.50.300">
    <property type="entry name" value="P-loop containing nucleotide triphosphate hydrolases"/>
    <property type="match status" value="1"/>
</dbReference>
<dbReference type="PROSITE" id="PS50893">
    <property type="entry name" value="ABC_TRANSPORTER_2"/>
    <property type="match status" value="1"/>
</dbReference>
<dbReference type="InterPro" id="IPR027417">
    <property type="entry name" value="P-loop_NTPase"/>
</dbReference>
<dbReference type="RefSeq" id="WP_057904628.1">
    <property type="nucleotide sequence ID" value="NZ_AZDA01000064.1"/>
</dbReference>
<keyword evidence="1" id="KW-0547">Nucleotide-binding</keyword>
<dbReference type="PANTHER" id="PTHR43158">
    <property type="entry name" value="SKFA PEPTIDE EXPORT ATP-BINDING PROTEIN SKFE"/>
    <property type="match status" value="1"/>
</dbReference>
<dbReference type="SUPFAM" id="SSF52540">
    <property type="entry name" value="P-loop containing nucleoside triphosphate hydrolases"/>
    <property type="match status" value="1"/>
</dbReference>